<proteinExistence type="inferred from homology"/>
<dbReference type="GO" id="GO:0003723">
    <property type="term" value="F:RNA binding"/>
    <property type="evidence" value="ECO:0007669"/>
    <property type="project" value="UniProtKB-KW"/>
</dbReference>
<accession>A0AA43TZQ0</accession>
<protein>
    <submittedName>
        <fullName evidence="5">CCA-adding enzyme</fullName>
        <ecNumber evidence="5">2.7.7.72</ecNumber>
    </submittedName>
</protein>
<dbReference type="Gene3D" id="1.10.3090.10">
    <property type="entry name" value="cca-adding enzyme, domain 2"/>
    <property type="match status" value="1"/>
</dbReference>
<dbReference type="Gene3D" id="3.30.460.10">
    <property type="entry name" value="Beta Polymerase, domain 2"/>
    <property type="match status" value="1"/>
</dbReference>
<evidence type="ECO:0000256" key="3">
    <source>
        <dbReference type="RuleBase" id="RU003953"/>
    </source>
</evidence>
<keyword evidence="2 3" id="KW-0694">RNA-binding</keyword>
<comment type="similarity">
    <text evidence="3">Belongs to the tRNA nucleotidyltransferase/poly(A) polymerase family.</text>
</comment>
<evidence type="ECO:0000256" key="2">
    <source>
        <dbReference type="ARBA" id="ARBA00022884"/>
    </source>
</evidence>
<dbReference type="Proteomes" id="UP001162175">
    <property type="component" value="Unassembled WGS sequence"/>
</dbReference>
<dbReference type="PANTHER" id="PTHR13734:SF5">
    <property type="entry name" value="CCA TRNA NUCLEOTIDYLTRANSFERASE, MITOCHONDRIAL"/>
    <property type="match status" value="1"/>
</dbReference>
<reference evidence="5" key="1">
    <citation type="submission" date="2022-11" db="EMBL/GenBank/DDBJ databases">
        <title>Draft genome of Mycoplasma arginini isolated from fly.</title>
        <authorList>
            <person name="Severgnini M."/>
            <person name="Gioia G."/>
            <person name="Cremonesi P."/>
            <person name="Moroni P."/>
            <person name="Addis M.F."/>
            <person name="Castiglioni B."/>
        </authorList>
    </citation>
    <scope>NUCLEOTIDE SEQUENCE</scope>
    <source>
        <strain evidence="5">QMP CG1-1632</strain>
    </source>
</reference>
<sequence>MARKEIGYVEGTRTPIVKPGTLYDDLERRDFTLNAMARDSDGTIIDYFNGLDDLKKGYLRTPLPCTVTFNDDPLRILRAVRFCVTKGFWIGPAMDSIIQDYDYETKMGVVSSERIRDELYKCFKHDTLKTLRTLHEYPALRNYIFKDDKLWLKPTFEQ</sequence>
<keyword evidence="5" id="KW-0548">Nucleotidyltransferase</keyword>
<dbReference type="Pfam" id="PF01743">
    <property type="entry name" value="PolyA_pol"/>
    <property type="match status" value="1"/>
</dbReference>
<dbReference type="InterPro" id="IPR043519">
    <property type="entry name" value="NT_sf"/>
</dbReference>
<evidence type="ECO:0000313" key="5">
    <source>
        <dbReference type="EMBL" id="MDI3349615.1"/>
    </source>
</evidence>
<feature type="domain" description="Poly A polymerase head" evidence="4">
    <location>
        <begin position="21"/>
        <end position="60"/>
    </location>
</feature>
<dbReference type="SUPFAM" id="SSF81301">
    <property type="entry name" value="Nucleotidyltransferase"/>
    <property type="match status" value="1"/>
</dbReference>
<dbReference type="GO" id="GO:0004810">
    <property type="term" value="F:CCA tRNA nucleotidyltransferase activity"/>
    <property type="evidence" value="ECO:0007669"/>
    <property type="project" value="UniProtKB-EC"/>
</dbReference>
<dbReference type="GO" id="GO:0001680">
    <property type="term" value="P:tRNA 3'-terminal CCA addition"/>
    <property type="evidence" value="ECO:0007669"/>
    <property type="project" value="TreeGrafter"/>
</dbReference>
<dbReference type="AlphaFoldDB" id="A0AA43TZQ0"/>
<dbReference type="PANTHER" id="PTHR13734">
    <property type="entry name" value="TRNA-NUCLEOTIDYLTRANSFERASE"/>
    <property type="match status" value="1"/>
</dbReference>
<gene>
    <name evidence="5" type="primary">cca</name>
    <name evidence="5" type="ORF">DCBHLPFO_00738</name>
</gene>
<evidence type="ECO:0000259" key="4">
    <source>
        <dbReference type="Pfam" id="PF01743"/>
    </source>
</evidence>
<dbReference type="SUPFAM" id="SSF81891">
    <property type="entry name" value="Poly A polymerase C-terminal region-like"/>
    <property type="match status" value="1"/>
</dbReference>
<keyword evidence="1 3" id="KW-0808">Transferase</keyword>
<comment type="caution">
    <text evidence="5">The sequence shown here is derived from an EMBL/GenBank/DDBJ whole genome shotgun (WGS) entry which is preliminary data.</text>
</comment>
<evidence type="ECO:0000256" key="1">
    <source>
        <dbReference type="ARBA" id="ARBA00022679"/>
    </source>
</evidence>
<dbReference type="EC" id="2.7.7.72" evidence="5"/>
<evidence type="ECO:0000313" key="6">
    <source>
        <dbReference type="Proteomes" id="UP001162175"/>
    </source>
</evidence>
<organism evidence="5 6">
    <name type="scientific">Mycoplasmopsis arginini</name>
    <name type="common">Mycoplasma arginini</name>
    <dbReference type="NCBI Taxonomy" id="2094"/>
    <lineage>
        <taxon>Bacteria</taxon>
        <taxon>Bacillati</taxon>
        <taxon>Mycoplasmatota</taxon>
        <taxon>Mycoplasmoidales</taxon>
        <taxon>Metamycoplasmataceae</taxon>
        <taxon>Mycoplasmopsis</taxon>
    </lineage>
</organism>
<dbReference type="InterPro" id="IPR002646">
    <property type="entry name" value="PolA_pol_head_dom"/>
</dbReference>
<dbReference type="EMBL" id="JAPFAR010000062">
    <property type="protein sequence ID" value="MDI3349615.1"/>
    <property type="molecule type" value="Genomic_DNA"/>
</dbReference>
<name>A0AA43TZQ0_MYCAR</name>